<gene>
    <name evidence="2" type="ORF">CASFOL_040556</name>
</gene>
<accession>A0ABD3BBZ6</accession>
<dbReference type="EMBL" id="JAVIJP010000100">
    <property type="protein sequence ID" value="KAL3614895.1"/>
    <property type="molecule type" value="Genomic_DNA"/>
</dbReference>
<dbReference type="Proteomes" id="UP001632038">
    <property type="component" value="Unassembled WGS sequence"/>
</dbReference>
<comment type="caution">
    <text evidence="2">The sequence shown here is derived from an EMBL/GenBank/DDBJ whole genome shotgun (WGS) entry which is preliminary data.</text>
</comment>
<dbReference type="Gene3D" id="2.40.70.10">
    <property type="entry name" value="Acid Proteases"/>
    <property type="match status" value="1"/>
</dbReference>
<proteinExistence type="predicted"/>
<dbReference type="InterPro" id="IPR032799">
    <property type="entry name" value="TAXi_C"/>
</dbReference>
<name>A0ABD3BBZ6_9LAMI</name>
<dbReference type="Pfam" id="PF14541">
    <property type="entry name" value="TAXi_C"/>
    <property type="match status" value="1"/>
</dbReference>
<keyword evidence="3" id="KW-1185">Reference proteome</keyword>
<reference evidence="3" key="1">
    <citation type="journal article" date="2024" name="IScience">
        <title>Strigolactones Initiate the Formation of Haustorium-like Structures in Castilleja.</title>
        <authorList>
            <person name="Buerger M."/>
            <person name="Peterson D."/>
            <person name="Chory J."/>
        </authorList>
    </citation>
    <scope>NUCLEOTIDE SEQUENCE [LARGE SCALE GENOMIC DNA]</scope>
</reference>
<evidence type="ECO:0000313" key="3">
    <source>
        <dbReference type="Proteomes" id="UP001632038"/>
    </source>
</evidence>
<evidence type="ECO:0000259" key="1">
    <source>
        <dbReference type="Pfam" id="PF14541"/>
    </source>
</evidence>
<dbReference type="AlphaFoldDB" id="A0ABD3BBZ6"/>
<evidence type="ECO:0000313" key="2">
    <source>
        <dbReference type="EMBL" id="KAL3614895.1"/>
    </source>
</evidence>
<dbReference type="SUPFAM" id="SSF50630">
    <property type="entry name" value="Acid proteases"/>
    <property type="match status" value="1"/>
</dbReference>
<dbReference type="InterPro" id="IPR021109">
    <property type="entry name" value="Peptidase_aspartic_dom_sf"/>
</dbReference>
<protein>
    <recommendedName>
        <fullName evidence="1">Xylanase inhibitor C-terminal domain-containing protein</fullName>
    </recommendedName>
</protein>
<sequence>MSLTTKPLQFNSKANGGVIVDTGSLVTSLVEEAYMPIIGAIDAFYMDFKRINRPFDVCYIKEGPESKFPEAPKLKFVFNDGELCG</sequence>
<organism evidence="2 3">
    <name type="scientific">Castilleja foliolosa</name>
    <dbReference type="NCBI Taxonomy" id="1961234"/>
    <lineage>
        <taxon>Eukaryota</taxon>
        <taxon>Viridiplantae</taxon>
        <taxon>Streptophyta</taxon>
        <taxon>Embryophyta</taxon>
        <taxon>Tracheophyta</taxon>
        <taxon>Spermatophyta</taxon>
        <taxon>Magnoliopsida</taxon>
        <taxon>eudicotyledons</taxon>
        <taxon>Gunneridae</taxon>
        <taxon>Pentapetalae</taxon>
        <taxon>asterids</taxon>
        <taxon>lamiids</taxon>
        <taxon>Lamiales</taxon>
        <taxon>Orobanchaceae</taxon>
        <taxon>Pedicularideae</taxon>
        <taxon>Castillejinae</taxon>
        <taxon>Castilleja</taxon>
    </lineage>
</organism>
<feature type="domain" description="Xylanase inhibitor C-terminal" evidence="1">
    <location>
        <begin position="3"/>
        <end position="81"/>
    </location>
</feature>